<keyword evidence="1" id="KW-0238">DNA-binding</keyword>
<accession>G9YL64</accession>
<dbReference type="SUPFAM" id="SSF47413">
    <property type="entry name" value="lambda repressor-like DNA-binding domains"/>
    <property type="match status" value="1"/>
</dbReference>
<dbReference type="Proteomes" id="UP000004459">
    <property type="component" value="Unassembled WGS sequence"/>
</dbReference>
<evidence type="ECO:0000259" key="3">
    <source>
        <dbReference type="PROSITE" id="PS50943"/>
    </source>
</evidence>
<reference evidence="4 5" key="1">
    <citation type="submission" date="2011-08" db="EMBL/GenBank/DDBJ databases">
        <authorList>
            <person name="Weinstock G."/>
            <person name="Sodergren E."/>
            <person name="Clifton S."/>
            <person name="Fulton L."/>
            <person name="Fulton B."/>
            <person name="Courtney L."/>
            <person name="Fronick C."/>
            <person name="Harrison M."/>
            <person name="Strong C."/>
            <person name="Farmer C."/>
            <person name="Delahaunty K."/>
            <person name="Markovic C."/>
            <person name="Hall O."/>
            <person name="Minx P."/>
            <person name="Tomlinson C."/>
            <person name="Mitreva M."/>
            <person name="Hou S."/>
            <person name="Chen J."/>
            <person name="Wollam A."/>
            <person name="Pepin K.H."/>
            <person name="Johnson M."/>
            <person name="Bhonagiri V."/>
            <person name="Zhang X."/>
            <person name="Suruliraj S."/>
            <person name="Warren W."/>
            <person name="Chinwalla A."/>
            <person name="Mardis E.R."/>
            <person name="Wilson R.K."/>
        </authorList>
    </citation>
    <scope>NUCLEOTIDE SEQUENCE [LARGE SCALE GENOMIC DNA]</scope>
    <source>
        <strain evidence="4 5">ATCC 29863</strain>
    </source>
</reference>
<dbReference type="GO" id="GO:0003677">
    <property type="term" value="F:DNA binding"/>
    <property type="evidence" value="ECO:0007669"/>
    <property type="project" value="UniProtKB-KW"/>
</dbReference>
<dbReference type="Pfam" id="PF01381">
    <property type="entry name" value="HTH_3"/>
    <property type="match status" value="1"/>
</dbReference>
<evidence type="ECO:0000256" key="2">
    <source>
        <dbReference type="SAM" id="MobiDB-lite"/>
    </source>
</evidence>
<organism evidence="4 5">
    <name type="scientific">Flavonifractor plautii ATCC 29863</name>
    <dbReference type="NCBI Taxonomy" id="411475"/>
    <lineage>
        <taxon>Bacteria</taxon>
        <taxon>Bacillati</taxon>
        <taxon>Bacillota</taxon>
        <taxon>Clostridia</taxon>
        <taxon>Eubacteriales</taxon>
        <taxon>Oscillospiraceae</taxon>
        <taxon>Flavonifractor</taxon>
    </lineage>
</organism>
<sequence>MFCDRLRACRIARNYTLQEMADAVDISLRTYQKYEGGSTFPDFSHLVKLADFLDISTDFLLERDDYLQSLGVSVDVSLKCPPRRPKSQKSRHSLRTQSAGNSAD</sequence>
<feature type="domain" description="HTH cro/C1-type" evidence="3">
    <location>
        <begin position="6"/>
        <end position="60"/>
    </location>
</feature>
<proteinExistence type="predicted"/>
<dbReference type="AlphaFoldDB" id="G9YL64"/>
<feature type="region of interest" description="Disordered" evidence="2">
    <location>
        <begin position="81"/>
        <end position="104"/>
    </location>
</feature>
<dbReference type="InterPro" id="IPR010982">
    <property type="entry name" value="Lambda_DNA-bd_dom_sf"/>
</dbReference>
<dbReference type="RefSeq" id="WP_007488163.1">
    <property type="nucleotide sequence ID" value="NZ_JH417636.1"/>
</dbReference>
<dbReference type="InterPro" id="IPR001387">
    <property type="entry name" value="Cro/C1-type_HTH"/>
</dbReference>
<name>G9YL64_FLAPL</name>
<dbReference type="PROSITE" id="PS50943">
    <property type="entry name" value="HTH_CROC1"/>
    <property type="match status" value="1"/>
</dbReference>
<feature type="compositionally biased region" description="Basic residues" evidence="2">
    <location>
        <begin position="81"/>
        <end position="94"/>
    </location>
</feature>
<protein>
    <submittedName>
        <fullName evidence="4">HTH-type transcriptional regulator AnsR family protein</fullName>
    </submittedName>
</protein>
<feature type="compositionally biased region" description="Polar residues" evidence="2">
    <location>
        <begin position="95"/>
        <end position="104"/>
    </location>
</feature>
<dbReference type="PANTHER" id="PTHR46558">
    <property type="entry name" value="TRACRIPTIONAL REGULATORY PROTEIN-RELATED-RELATED"/>
    <property type="match status" value="1"/>
</dbReference>
<dbReference type="SMART" id="SM00530">
    <property type="entry name" value="HTH_XRE"/>
    <property type="match status" value="1"/>
</dbReference>
<evidence type="ECO:0000313" key="4">
    <source>
        <dbReference type="EMBL" id="EHM54963.1"/>
    </source>
</evidence>
<dbReference type="HOGENOM" id="CLU_066192_62_4_9"/>
<dbReference type="PANTHER" id="PTHR46558:SF14">
    <property type="entry name" value="HTH-TYPE TRANSCRIPTIONAL REGULATOR ANSR"/>
    <property type="match status" value="1"/>
</dbReference>
<comment type="caution">
    <text evidence="4">The sequence shown here is derived from an EMBL/GenBank/DDBJ whole genome shotgun (WGS) entry which is preliminary data.</text>
</comment>
<evidence type="ECO:0000256" key="1">
    <source>
        <dbReference type="ARBA" id="ARBA00023125"/>
    </source>
</evidence>
<dbReference type="Gene3D" id="1.10.260.40">
    <property type="entry name" value="lambda repressor-like DNA-binding domains"/>
    <property type="match status" value="1"/>
</dbReference>
<dbReference type="CDD" id="cd00093">
    <property type="entry name" value="HTH_XRE"/>
    <property type="match status" value="1"/>
</dbReference>
<dbReference type="EMBL" id="AGCK01000021">
    <property type="protein sequence ID" value="EHM54963.1"/>
    <property type="molecule type" value="Genomic_DNA"/>
</dbReference>
<gene>
    <name evidence="4" type="ORF">HMPREF0372_00227</name>
</gene>
<evidence type="ECO:0000313" key="5">
    <source>
        <dbReference type="Proteomes" id="UP000004459"/>
    </source>
</evidence>